<gene>
    <name evidence="3" type="primary">LOC113729274</name>
</gene>
<dbReference type="InterPro" id="IPR043502">
    <property type="entry name" value="DNA/RNA_pol_sf"/>
</dbReference>
<dbReference type="Pfam" id="PF00078">
    <property type="entry name" value="RVT_1"/>
    <property type="match status" value="1"/>
</dbReference>
<accession>A0A6P6W4B2</accession>
<dbReference type="PANTHER" id="PTHR33116">
    <property type="entry name" value="REVERSE TRANSCRIPTASE ZINC-BINDING DOMAIN-CONTAINING PROTEIN-RELATED-RELATED"/>
    <property type="match status" value="1"/>
</dbReference>
<reference evidence="2" key="1">
    <citation type="journal article" date="2025" name="Foods">
        <title>Unveiling the Microbial Signatures of Arabica Coffee Cherries: Insights into Ripeness Specific Diversity, Functional Traits, and Implications for Quality and Safety.</title>
        <authorList>
            <consortium name="RefSeq"/>
            <person name="Tenea G.N."/>
            <person name="Cifuentes V."/>
            <person name="Reyes P."/>
            <person name="Cevallos-Vallejos M."/>
        </authorList>
    </citation>
    <scope>NUCLEOTIDE SEQUENCE [LARGE SCALE GENOMIC DNA]</scope>
</reference>
<dbReference type="GeneID" id="113729274"/>
<dbReference type="PROSITE" id="PS50878">
    <property type="entry name" value="RT_POL"/>
    <property type="match status" value="1"/>
</dbReference>
<dbReference type="InterPro" id="IPR026960">
    <property type="entry name" value="RVT-Znf"/>
</dbReference>
<dbReference type="CDD" id="cd01650">
    <property type="entry name" value="RT_nLTR_like"/>
    <property type="match status" value="1"/>
</dbReference>
<reference evidence="3" key="2">
    <citation type="submission" date="2025-08" db="UniProtKB">
        <authorList>
            <consortium name="RefSeq"/>
        </authorList>
    </citation>
    <scope>IDENTIFICATION</scope>
    <source>
        <tissue evidence="3">Leaves</tissue>
    </source>
</reference>
<dbReference type="RefSeq" id="XP_027109391.2">
    <property type="nucleotide sequence ID" value="XM_027253590.2"/>
</dbReference>
<sequence length="1041" mass="120826">MYKLHKKVTNCRLALLKWKNNFQGNARKRIDNLKKLLEELKVCDCDDKKARNRDLRRQLKEAYDEEELFWSQKSRVQWLKEGDKNTHFFHSNVKGRRHRNKIQRLQREDTTWTTSKEEIGEEVVNQFKELFGSKGVTQTDMTLEGISQTISDHMNSELTQPVKDKEIKAALFSMNPTKTPGLDGMKPLFFQKFWHIVKNDIIKAIKSFFHSSHMLKAMNHTNISLIPKVENPTEVKQFRPITNRLKKVLGKCISTNQAAFVPGRQILDNVIKSHEYLHYLKNKREGSHGFMTLKLDMSKAYDRVEWGYLKEIMVKLGFCARWITWIMECITTAFFSFNINGEPKGYVIPSRGIRQGDPLSPYLFLLVSQGFSHLLDRAQRNKKLTGMRISRSGPSITHLFFADDSLIFCKADKRQAEEVRRILKIYEHGSRQVINMEKFSVFFSRNVEQNDQREIYSCLEHIKVVKQGKYLGLPMVITNTNDQIFGFIREKCNKTIFNWSNKQLSQAGKEVLLKAVTMAMPTYAMSCFKLPVKLCKDINAMMARFWWGEDNGKRKMHWCSWKKLSTAKNNGGLGFKDLQGFNKALLESNGIKRRGVGGVRKRIGNGKSTNIWEDAWLLDGKEGKVEAPKPLGCKITKVSELISNFRWKAPLIFRTFSPHEARNILKTSISVTSRPDRYFWSHSTNGKYTVRSAYEAFTKKDRQPNAQVSRLGETSWTGGSNKIWKQLWKMRITHKYKLFLWKSLHQVLPVREAIFRRTGKGELIYKQCGETNETVEHIFFQCNKAKLIWNMAPLQWDGLHEYTSDFRKWWSRLMEVKVRKDGMQHICLTVDILWHIWKSRNEAEFESKDRHPMEVVRNAVNDWEEYHQCLQVQQRMSISETEIANDPGELDRNILSIHVNVGQHMEGHNMGIGITATNGNNQIGAAWILRERSTGSVVLDNLVAIQLALCKLKEHGWQHIQVQTSCNQTLKVINCQAPTNICIAGHLECINDLSLMFRTCSFVSQPSNGSTNTLSYKLSKQAMHIYFDEEFFDPQCLSTLL</sequence>
<protein>
    <recommendedName>
        <fullName evidence="1">Reverse transcriptase domain-containing protein</fullName>
    </recommendedName>
</protein>
<dbReference type="InterPro" id="IPR000477">
    <property type="entry name" value="RT_dom"/>
</dbReference>
<dbReference type="Pfam" id="PF13966">
    <property type="entry name" value="zf-RVT"/>
    <property type="match status" value="1"/>
</dbReference>
<organism evidence="2 3">
    <name type="scientific">Coffea arabica</name>
    <name type="common">Arabian coffee</name>
    <dbReference type="NCBI Taxonomy" id="13443"/>
    <lineage>
        <taxon>Eukaryota</taxon>
        <taxon>Viridiplantae</taxon>
        <taxon>Streptophyta</taxon>
        <taxon>Embryophyta</taxon>
        <taxon>Tracheophyta</taxon>
        <taxon>Spermatophyta</taxon>
        <taxon>Magnoliopsida</taxon>
        <taxon>eudicotyledons</taxon>
        <taxon>Gunneridae</taxon>
        <taxon>Pentapetalae</taxon>
        <taxon>asterids</taxon>
        <taxon>lamiids</taxon>
        <taxon>Gentianales</taxon>
        <taxon>Rubiaceae</taxon>
        <taxon>Ixoroideae</taxon>
        <taxon>Gardenieae complex</taxon>
        <taxon>Bertiereae - Coffeeae clade</taxon>
        <taxon>Coffeeae</taxon>
        <taxon>Coffea</taxon>
    </lineage>
</organism>
<evidence type="ECO:0000259" key="1">
    <source>
        <dbReference type="PROSITE" id="PS50878"/>
    </source>
</evidence>
<feature type="domain" description="Reverse transcriptase" evidence="1">
    <location>
        <begin position="207"/>
        <end position="475"/>
    </location>
</feature>
<dbReference type="PANTHER" id="PTHR33116:SF86">
    <property type="entry name" value="REVERSE TRANSCRIPTASE DOMAIN-CONTAINING PROTEIN"/>
    <property type="match status" value="1"/>
</dbReference>
<dbReference type="OrthoDB" id="1937528at2759"/>
<evidence type="ECO:0000313" key="2">
    <source>
        <dbReference type="Proteomes" id="UP001652660"/>
    </source>
</evidence>
<dbReference type="SUPFAM" id="SSF56672">
    <property type="entry name" value="DNA/RNA polymerases"/>
    <property type="match status" value="1"/>
</dbReference>
<dbReference type="Proteomes" id="UP001652660">
    <property type="component" value="Chromosome 2e"/>
</dbReference>
<dbReference type="AlphaFoldDB" id="A0A6P6W4B2"/>
<proteinExistence type="predicted"/>
<name>A0A6P6W4B2_COFAR</name>
<evidence type="ECO:0000313" key="3">
    <source>
        <dbReference type="RefSeq" id="XP_027109391.2"/>
    </source>
</evidence>
<keyword evidence="2" id="KW-1185">Reference proteome</keyword>